<dbReference type="InterPro" id="IPR013094">
    <property type="entry name" value="AB_hydrolase_3"/>
</dbReference>
<dbReference type="STRING" id="1837282.A6F49_05015"/>
<evidence type="ECO:0000313" key="3">
    <source>
        <dbReference type="EMBL" id="OAV62709.1"/>
    </source>
</evidence>
<evidence type="ECO:0000313" key="4">
    <source>
        <dbReference type="Proteomes" id="UP000078292"/>
    </source>
</evidence>
<protein>
    <recommendedName>
        <fullName evidence="2">Alpha/beta hydrolase fold-3 domain-containing protein</fullName>
    </recommendedName>
</protein>
<dbReference type="Pfam" id="PF07859">
    <property type="entry name" value="Abhydrolase_3"/>
    <property type="match status" value="1"/>
</dbReference>
<dbReference type="Proteomes" id="UP000078292">
    <property type="component" value="Unassembled WGS sequence"/>
</dbReference>
<accession>A0A1B7M2E0</accession>
<dbReference type="GO" id="GO:0016787">
    <property type="term" value="F:hydrolase activity"/>
    <property type="evidence" value="ECO:0007669"/>
    <property type="project" value="UniProtKB-KW"/>
</dbReference>
<dbReference type="EMBL" id="LXEY01000009">
    <property type="protein sequence ID" value="OAV62709.1"/>
    <property type="molecule type" value="Genomic_DNA"/>
</dbReference>
<dbReference type="Gene3D" id="3.40.50.1820">
    <property type="entry name" value="alpha/beta hydrolase"/>
    <property type="match status" value="1"/>
</dbReference>
<dbReference type="InterPro" id="IPR050300">
    <property type="entry name" value="GDXG_lipolytic_enzyme"/>
</dbReference>
<dbReference type="InterPro" id="IPR029058">
    <property type="entry name" value="AB_hydrolase_fold"/>
</dbReference>
<reference evidence="3 4" key="1">
    <citation type="submission" date="2016-04" db="EMBL/GenBank/DDBJ databases">
        <title>First whole genome shotgun sequence of the bacterium Enteractinococcus sp. strain UASWS1574.</title>
        <authorList>
            <person name="Crovadore J."/>
            <person name="Chablais R."/>
            <person name="Lefort F."/>
        </authorList>
    </citation>
    <scope>NUCLEOTIDE SEQUENCE [LARGE SCALE GENOMIC DNA]</scope>
    <source>
        <strain evidence="3 4">UASWS1574</strain>
    </source>
</reference>
<keyword evidence="1" id="KW-0378">Hydrolase</keyword>
<keyword evidence="4" id="KW-1185">Reference proteome</keyword>
<dbReference type="PANTHER" id="PTHR48081:SF8">
    <property type="entry name" value="ALPHA_BETA HYDROLASE FOLD-3 DOMAIN-CONTAINING PROTEIN-RELATED"/>
    <property type="match status" value="1"/>
</dbReference>
<organism evidence="3 4">
    <name type="scientific">Enteractinococcus helveticum</name>
    <dbReference type="NCBI Taxonomy" id="1837282"/>
    <lineage>
        <taxon>Bacteria</taxon>
        <taxon>Bacillati</taxon>
        <taxon>Actinomycetota</taxon>
        <taxon>Actinomycetes</taxon>
        <taxon>Micrococcales</taxon>
        <taxon>Micrococcaceae</taxon>
    </lineage>
</organism>
<dbReference type="AlphaFoldDB" id="A0A1B7M2E0"/>
<sequence>MLIGNVVEGVTTRDGWVKGAAGPIEMRIYRADCTTGDRLPLVIFLHGGGWVSGKFVSHDWLASSLARQSKSIVISLAYRLAPDHPWPAAAENAYAGMIDVVQRADAFGADSSRVAVVGDSSGGNLAAVIALMARHRKGPKISFQGLMYPATDLMLESPSIDAHDDAPILTKADVIAVVDHYLNGADASDPYVSPLRANSHSDLPPALIQVAEYDPLRDDGTRYAAALQASGVPVRLTTYVGQPHGFISFPHMSSAASQAIAEMAAELRVALSS</sequence>
<feature type="domain" description="Alpha/beta hydrolase fold-3" evidence="2">
    <location>
        <begin position="42"/>
        <end position="247"/>
    </location>
</feature>
<dbReference type="SUPFAM" id="SSF53474">
    <property type="entry name" value="alpha/beta-Hydrolases"/>
    <property type="match status" value="1"/>
</dbReference>
<gene>
    <name evidence="3" type="ORF">A6F49_05015</name>
</gene>
<comment type="caution">
    <text evidence="3">The sequence shown here is derived from an EMBL/GenBank/DDBJ whole genome shotgun (WGS) entry which is preliminary data.</text>
</comment>
<evidence type="ECO:0000256" key="1">
    <source>
        <dbReference type="ARBA" id="ARBA00022801"/>
    </source>
</evidence>
<evidence type="ECO:0000259" key="2">
    <source>
        <dbReference type="Pfam" id="PF07859"/>
    </source>
</evidence>
<name>A0A1B7M2E0_9MICC</name>
<proteinExistence type="predicted"/>
<dbReference type="PANTHER" id="PTHR48081">
    <property type="entry name" value="AB HYDROLASE SUPERFAMILY PROTEIN C4A8.06C"/>
    <property type="match status" value="1"/>
</dbReference>